<dbReference type="OrthoDB" id="10004365at2759"/>
<dbReference type="GeneID" id="111126629"/>
<dbReference type="InterPro" id="IPR040681">
    <property type="entry name" value="HOATZ-like"/>
</dbReference>
<sequence length="101" mass="11084">MAAPTAIDLTKTGQFTEFSGSSPDDIAYAKTFWQSVQLQPPMESRLVSSDIKQRLRIAPSGTQSVIVTGIPKTDDKVLNDFMMRAKTLEGWRISGDSEVCS</sequence>
<evidence type="ECO:0000313" key="3">
    <source>
        <dbReference type="Proteomes" id="UP000694844"/>
    </source>
</evidence>
<evidence type="ECO:0000256" key="2">
    <source>
        <dbReference type="ARBA" id="ARBA00023657"/>
    </source>
</evidence>
<dbReference type="GO" id="GO:0060271">
    <property type="term" value="P:cilium assembly"/>
    <property type="evidence" value="ECO:0007669"/>
    <property type="project" value="InterPro"/>
</dbReference>
<evidence type="ECO:0000313" key="4">
    <source>
        <dbReference type="RefSeq" id="XP_022327111.1"/>
    </source>
</evidence>
<reference evidence="4" key="1">
    <citation type="submission" date="2025-08" db="UniProtKB">
        <authorList>
            <consortium name="RefSeq"/>
        </authorList>
    </citation>
    <scope>IDENTIFICATION</scope>
    <source>
        <tissue evidence="4">Whole sample</tissue>
    </source>
</reference>
<dbReference type="Proteomes" id="UP000694844">
    <property type="component" value="Chromosome 3"/>
</dbReference>
<keyword evidence="3" id="KW-1185">Reference proteome</keyword>
<dbReference type="KEGG" id="cvn:111126629"/>
<dbReference type="PANTHER" id="PTHR47231:SF1">
    <property type="entry name" value="CILIA- AND FLAGELLA-ASSOCIATED PROTEIN HOATZ"/>
    <property type="match status" value="1"/>
</dbReference>
<proteinExistence type="inferred from homology"/>
<dbReference type="AlphaFoldDB" id="A0A8B8DJE5"/>
<accession>A0A8B8DJE5</accession>
<dbReference type="Pfam" id="PF17664">
    <property type="entry name" value="HOATZ-like"/>
    <property type="match status" value="1"/>
</dbReference>
<gene>
    <name evidence="4" type="primary">LOC111126629</name>
</gene>
<dbReference type="PANTHER" id="PTHR47231">
    <property type="entry name" value="UPF0722 PROTEIN C11ORF88"/>
    <property type="match status" value="1"/>
</dbReference>
<comment type="similarity">
    <text evidence="1">Belongs to the HOATZ family.</text>
</comment>
<organism evidence="3 4">
    <name type="scientific">Crassostrea virginica</name>
    <name type="common">Eastern oyster</name>
    <dbReference type="NCBI Taxonomy" id="6565"/>
    <lineage>
        <taxon>Eukaryota</taxon>
        <taxon>Metazoa</taxon>
        <taxon>Spiralia</taxon>
        <taxon>Lophotrochozoa</taxon>
        <taxon>Mollusca</taxon>
        <taxon>Bivalvia</taxon>
        <taxon>Autobranchia</taxon>
        <taxon>Pteriomorphia</taxon>
        <taxon>Ostreida</taxon>
        <taxon>Ostreoidea</taxon>
        <taxon>Ostreidae</taxon>
        <taxon>Crassostrea</taxon>
    </lineage>
</organism>
<protein>
    <recommendedName>
        <fullName evidence="2">Cilia- and flagella-associated protein HOATZ</fullName>
    </recommendedName>
</protein>
<dbReference type="RefSeq" id="XP_022327111.1">
    <property type="nucleotide sequence ID" value="XM_022471403.1"/>
</dbReference>
<evidence type="ECO:0000256" key="1">
    <source>
        <dbReference type="ARBA" id="ARBA00023451"/>
    </source>
</evidence>
<name>A0A8B8DJE5_CRAVI</name>